<evidence type="ECO:0000313" key="2">
    <source>
        <dbReference type="EMBL" id="KAF7728279.1"/>
    </source>
</evidence>
<organism evidence="2 3">
    <name type="scientific">Apophysomyces ossiformis</name>
    <dbReference type="NCBI Taxonomy" id="679940"/>
    <lineage>
        <taxon>Eukaryota</taxon>
        <taxon>Fungi</taxon>
        <taxon>Fungi incertae sedis</taxon>
        <taxon>Mucoromycota</taxon>
        <taxon>Mucoromycotina</taxon>
        <taxon>Mucoromycetes</taxon>
        <taxon>Mucorales</taxon>
        <taxon>Mucorineae</taxon>
        <taxon>Mucoraceae</taxon>
        <taxon>Apophysomyces</taxon>
    </lineage>
</organism>
<reference evidence="2" key="1">
    <citation type="submission" date="2020-01" db="EMBL/GenBank/DDBJ databases">
        <title>Genome Sequencing of Three Apophysomyces-Like Fungal Strains Confirms a Novel Fungal Genus in the Mucoromycota with divergent Burkholderia-like Endosymbiotic Bacteria.</title>
        <authorList>
            <person name="Stajich J.E."/>
            <person name="Macias A.M."/>
            <person name="Carter-House D."/>
            <person name="Lovett B."/>
            <person name="Kasson L.R."/>
            <person name="Berry K."/>
            <person name="Grigoriev I."/>
            <person name="Chang Y."/>
            <person name="Spatafora J."/>
            <person name="Kasson M.T."/>
        </authorList>
    </citation>
    <scope>NUCLEOTIDE SEQUENCE</scope>
    <source>
        <strain evidence="2">NRRL A-21654</strain>
    </source>
</reference>
<sequence>MFINLVQNVVALCDSPSLSTLLLLELTIFVVCLHWWLPQRHRQTRSIRLPASPDTVWKTILAIENYPSWRSHIIEIHPISTSEHTIYYLEHVARTRQHLNHKRQASPDSPPVHNTRERLVEMRRVDEHRLYRLERARRQNLTATGSPKLSKAVAREWELYLQPSCTEDATLLTLTETVRSEGLLARWLGPILGLHRASQRFLYDLSREIERQRATDHLST</sequence>
<accession>A0A8H7BVC0</accession>
<dbReference type="SUPFAM" id="SSF55961">
    <property type="entry name" value="Bet v1-like"/>
    <property type="match status" value="1"/>
</dbReference>
<dbReference type="EMBL" id="JABAYA010000040">
    <property type="protein sequence ID" value="KAF7728279.1"/>
    <property type="molecule type" value="Genomic_DNA"/>
</dbReference>
<dbReference type="OrthoDB" id="2274394at2759"/>
<proteinExistence type="predicted"/>
<dbReference type="Pfam" id="PF10604">
    <property type="entry name" value="Polyketide_cyc2"/>
    <property type="match status" value="1"/>
</dbReference>
<keyword evidence="1" id="KW-0812">Transmembrane</keyword>
<keyword evidence="1" id="KW-0472">Membrane</keyword>
<feature type="transmembrane region" description="Helical" evidence="1">
    <location>
        <begin position="20"/>
        <end position="37"/>
    </location>
</feature>
<dbReference type="Gene3D" id="3.30.530.20">
    <property type="match status" value="1"/>
</dbReference>
<keyword evidence="1" id="KW-1133">Transmembrane helix</keyword>
<comment type="caution">
    <text evidence="2">The sequence shown here is derived from an EMBL/GenBank/DDBJ whole genome shotgun (WGS) entry which is preliminary data.</text>
</comment>
<evidence type="ECO:0000313" key="3">
    <source>
        <dbReference type="Proteomes" id="UP000605846"/>
    </source>
</evidence>
<evidence type="ECO:0000256" key="1">
    <source>
        <dbReference type="SAM" id="Phobius"/>
    </source>
</evidence>
<keyword evidence="3" id="KW-1185">Reference proteome</keyword>
<dbReference type="InterPro" id="IPR023393">
    <property type="entry name" value="START-like_dom_sf"/>
</dbReference>
<dbReference type="AlphaFoldDB" id="A0A8H7BVC0"/>
<protein>
    <submittedName>
        <fullName evidence="2">Uncharacterized protein</fullName>
    </submittedName>
</protein>
<dbReference type="Proteomes" id="UP000605846">
    <property type="component" value="Unassembled WGS sequence"/>
</dbReference>
<dbReference type="InterPro" id="IPR019587">
    <property type="entry name" value="Polyketide_cyclase/dehydratase"/>
</dbReference>
<gene>
    <name evidence="2" type="ORF">EC973_006453</name>
</gene>
<name>A0A8H7BVC0_9FUNG</name>